<dbReference type="SUPFAM" id="SSF64484">
    <property type="entry name" value="beta and beta-prime subunits of DNA dependent RNA-polymerase"/>
    <property type="match status" value="1"/>
</dbReference>
<dbReference type="Proteomes" id="UP001164746">
    <property type="component" value="Chromosome 6"/>
</dbReference>
<organism evidence="3 4">
    <name type="scientific">Mya arenaria</name>
    <name type="common">Soft-shell clam</name>
    <dbReference type="NCBI Taxonomy" id="6604"/>
    <lineage>
        <taxon>Eukaryota</taxon>
        <taxon>Metazoa</taxon>
        <taxon>Spiralia</taxon>
        <taxon>Lophotrochozoa</taxon>
        <taxon>Mollusca</taxon>
        <taxon>Bivalvia</taxon>
        <taxon>Autobranchia</taxon>
        <taxon>Heteroconchia</taxon>
        <taxon>Euheterodonta</taxon>
        <taxon>Imparidentia</taxon>
        <taxon>Neoheterodontei</taxon>
        <taxon>Myida</taxon>
        <taxon>Myoidea</taxon>
        <taxon>Myidae</taxon>
        <taxon>Mya</taxon>
    </lineage>
</organism>
<feature type="compositionally biased region" description="Polar residues" evidence="1">
    <location>
        <begin position="164"/>
        <end position="174"/>
    </location>
</feature>
<evidence type="ECO:0000313" key="3">
    <source>
        <dbReference type="EMBL" id="WAR08046.1"/>
    </source>
</evidence>
<evidence type="ECO:0000259" key="2">
    <source>
        <dbReference type="Pfam" id="PF00623"/>
    </source>
</evidence>
<proteinExistence type="predicted"/>
<dbReference type="EMBL" id="CP111017">
    <property type="protein sequence ID" value="WAR08046.1"/>
    <property type="molecule type" value="Genomic_DNA"/>
</dbReference>
<evidence type="ECO:0000313" key="4">
    <source>
        <dbReference type="Proteomes" id="UP001164746"/>
    </source>
</evidence>
<protein>
    <submittedName>
        <fullName evidence="3">RPA1-like protein</fullName>
    </submittedName>
</protein>
<accession>A0ABY7EGV5</accession>
<dbReference type="Gene3D" id="2.40.40.20">
    <property type="match status" value="1"/>
</dbReference>
<reference evidence="3" key="1">
    <citation type="submission" date="2022-11" db="EMBL/GenBank/DDBJ databases">
        <title>Centuries of genome instability and evolution in soft-shell clam transmissible cancer (bioRxiv).</title>
        <authorList>
            <person name="Hart S.F.M."/>
            <person name="Yonemitsu M.A."/>
            <person name="Giersch R.M."/>
            <person name="Beal B.F."/>
            <person name="Arriagada G."/>
            <person name="Davis B.W."/>
            <person name="Ostrander E.A."/>
            <person name="Goff S.P."/>
            <person name="Metzger M.J."/>
        </authorList>
    </citation>
    <scope>NUCLEOTIDE SEQUENCE</scope>
    <source>
        <strain evidence="3">MELC-2E11</strain>
        <tissue evidence="3">Siphon/mantle</tissue>
    </source>
</reference>
<gene>
    <name evidence="3" type="ORF">MAR_018004</name>
</gene>
<feature type="non-terminal residue" evidence="3">
    <location>
        <position position="193"/>
    </location>
</feature>
<evidence type="ECO:0000256" key="1">
    <source>
        <dbReference type="SAM" id="MobiDB-lite"/>
    </source>
</evidence>
<feature type="non-terminal residue" evidence="3">
    <location>
        <position position="1"/>
    </location>
</feature>
<feature type="domain" description="RNA polymerase alpha subunit" evidence="2">
    <location>
        <begin position="1"/>
        <end position="45"/>
    </location>
</feature>
<dbReference type="InterPro" id="IPR000722">
    <property type="entry name" value="RNA_pol_asu"/>
</dbReference>
<sequence length="193" mass="20700">VLRHLKNGDVLLLNRQPTLHRPNQARVLSGGKTLRLHYANCKAYNDVILSIGVYGIGGLSRATEAPPNVHLEAPPPVIGQPIVSLCWLSGNFNEIALTKESNNTEVEEIFPGFLWPYGLVTILTNSGDKVSGGGTSGSSIPHKTSAPGPVQTRTQRGGADLAVHSSTDPRQPTAQDEAKMQDILADPEIRDIL</sequence>
<dbReference type="Pfam" id="PF00623">
    <property type="entry name" value="RNA_pol_Rpb1_2"/>
    <property type="match status" value="1"/>
</dbReference>
<keyword evidence="4" id="KW-1185">Reference proteome</keyword>
<feature type="region of interest" description="Disordered" evidence="1">
    <location>
        <begin position="130"/>
        <end position="186"/>
    </location>
</feature>
<name>A0ABY7EGV5_MYAAR</name>